<proteinExistence type="predicted"/>
<evidence type="ECO:0000313" key="2">
    <source>
        <dbReference type="Proteomes" id="UP000231791"/>
    </source>
</evidence>
<dbReference type="GeneID" id="49385583"/>
<dbReference type="PANTHER" id="PTHR23028:SF53">
    <property type="entry name" value="ACYL_TRANSF_3 DOMAIN-CONTAINING PROTEIN"/>
    <property type="match status" value="1"/>
</dbReference>
<reference evidence="1 2" key="1">
    <citation type="submission" date="2017-11" db="EMBL/GenBank/DDBJ databases">
        <title>Complete genome sequence of Streptomyces lavendulae subsp. lavendulae CCM 3239 (formerly 'Streptomyces aureofaciens CCM 3239'), the producer of the angucycline-type antibiotic auricin.</title>
        <authorList>
            <person name="Busche T."/>
            <person name="Novakova R."/>
            <person name="Al'Dilaimi A."/>
            <person name="Homerova D."/>
            <person name="Feckova L."/>
            <person name="Rezuchova B."/>
            <person name="Mingyar E."/>
            <person name="Csolleiova D."/>
            <person name="Bekeova C."/>
            <person name="Winkler A."/>
            <person name="Sevcikova B."/>
            <person name="Kalinowski J."/>
            <person name="Kormanec J."/>
            <person name="Ruckert C."/>
        </authorList>
    </citation>
    <scope>NUCLEOTIDE SEQUENCE [LARGE SCALE GENOMIC DNA]</scope>
    <source>
        <strain evidence="1 2">CCM 3239</strain>
    </source>
</reference>
<keyword evidence="2" id="KW-1185">Reference proteome</keyword>
<dbReference type="GO" id="GO:0016747">
    <property type="term" value="F:acyltransferase activity, transferring groups other than amino-acyl groups"/>
    <property type="evidence" value="ECO:0007669"/>
    <property type="project" value="InterPro"/>
</dbReference>
<keyword evidence="1" id="KW-0012">Acyltransferase</keyword>
<gene>
    <name evidence="1" type="ORF">SLAV_22795</name>
</gene>
<accession>A0A2K8PI04</accession>
<dbReference type="OrthoDB" id="9807745at2"/>
<organism evidence="1 2">
    <name type="scientific">Streptomyces lavendulae subsp. lavendulae</name>
    <dbReference type="NCBI Taxonomy" id="58340"/>
    <lineage>
        <taxon>Bacteria</taxon>
        <taxon>Bacillati</taxon>
        <taxon>Actinomycetota</taxon>
        <taxon>Actinomycetes</taxon>
        <taxon>Kitasatosporales</taxon>
        <taxon>Streptomycetaceae</taxon>
        <taxon>Streptomyces</taxon>
    </lineage>
</organism>
<dbReference type="PANTHER" id="PTHR23028">
    <property type="entry name" value="ACETYLTRANSFERASE"/>
    <property type="match status" value="1"/>
</dbReference>
<dbReference type="AlphaFoldDB" id="A0A2K8PI04"/>
<keyword evidence="1" id="KW-0808">Transferase</keyword>
<dbReference type="Proteomes" id="UP000231791">
    <property type="component" value="Chromosome"/>
</dbReference>
<name>A0A2K8PI04_STRLA</name>
<dbReference type="InterPro" id="IPR002656">
    <property type="entry name" value="Acyl_transf_3_dom"/>
</dbReference>
<dbReference type="KEGG" id="slx:SLAV_22795"/>
<dbReference type="GO" id="GO:0009103">
    <property type="term" value="P:lipopolysaccharide biosynthetic process"/>
    <property type="evidence" value="ECO:0007669"/>
    <property type="project" value="TreeGrafter"/>
</dbReference>
<protein>
    <submittedName>
        <fullName evidence="1">Acyltransferase family protein</fullName>
    </submittedName>
</protein>
<sequence length="389" mass="44014">MSLHPSPRVLGDPREDGRPSAWPTLKRPELPAPVPADRPRLRILDGLRILAAVLVLMHHYTRQEVWGHDAFGWLTVVGRYSWMGVELFFMISGFVICMSAWGRPLGSYLRSRVIRLGPAYWFCVLVTMGVLLAVGKPFGGSGPGLSQVLTNLTMFQTPLGSAELDLSYWTLWSELRFYLIFAAVAWTGLTYRKVLNFCWIWTVASLLAPSSGLPILNVLANPTYSPLFISGICFYLIRREGARAGEPWVLLAFSWLLMQRWLNDIVGWNTVKGDRLSWEMCLLVITLCYVVMAAVALGWLDRVAWRWLSVAGAMSYPLYLLHQQIGVTLLHKWRGNVEPWTLLLSATAVMLLASWLIQRFVERPAARGLKRFLESRPGGRAKTLRETPQ</sequence>
<dbReference type="EMBL" id="CP024985">
    <property type="protein sequence ID" value="ATZ26372.1"/>
    <property type="molecule type" value="Genomic_DNA"/>
</dbReference>
<dbReference type="Pfam" id="PF01757">
    <property type="entry name" value="Acyl_transf_3"/>
    <property type="match status" value="1"/>
</dbReference>
<dbReference type="RefSeq" id="WP_051841059.1">
    <property type="nucleotide sequence ID" value="NZ_CP024985.1"/>
</dbReference>
<dbReference type="InterPro" id="IPR050879">
    <property type="entry name" value="Acyltransferase_3"/>
</dbReference>
<evidence type="ECO:0000313" key="1">
    <source>
        <dbReference type="EMBL" id="ATZ26372.1"/>
    </source>
</evidence>
<dbReference type="GO" id="GO:0016020">
    <property type="term" value="C:membrane"/>
    <property type="evidence" value="ECO:0007669"/>
    <property type="project" value="TreeGrafter"/>
</dbReference>